<dbReference type="AlphaFoldDB" id="A0A758AJL2"/>
<dbReference type="EMBL" id="DAAXGR010000004">
    <property type="protein sequence ID" value="HAG0927938.1"/>
    <property type="molecule type" value="Genomic_DNA"/>
</dbReference>
<accession>A0A758AJL2</accession>
<evidence type="ECO:0000313" key="2">
    <source>
        <dbReference type="EMBL" id="HAG0927938.1"/>
    </source>
</evidence>
<protein>
    <submittedName>
        <fullName evidence="2">Uncharacterized protein</fullName>
    </submittedName>
</protein>
<organism evidence="2">
    <name type="scientific">Salmonella enterica</name>
    <name type="common">Salmonella choleraesuis</name>
    <dbReference type="NCBI Taxonomy" id="28901"/>
    <lineage>
        <taxon>Bacteria</taxon>
        <taxon>Pseudomonadati</taxon>
        <taxon>Pseudomonadota</taxon>
        <taxon>Gammaproteobacteria</taxon>
        <taxon>Enterobacterales</taxon>
        <taxon>Enterobacteriaceae</taxon>
        <taxon>Salmonella</taxon>
    </lineage>
</organism>
<proteinExistence type="predicted"/>
<gene>
    <name evidence="2" type="ORF">G8S40_001919</name>
</gene>
<comment type="caution">
    <text evidence="2">The sequence shown here is derived from an EMBL/GenBank/DDBJ whole genome shotgun (WGS) entry which is preliminary data.</text>
</comment>
<evidence type="ECO:0000256" key="1">
    <source>
        <dbReference type="SAM" id="MobiDB-lite"/>
    </source>
</evidence>
<name>A0A758AJL2_SALER</name>
<feature type="region of interest" description="Disordered" evidence="1">
    <location>
        <begin position="86"/>
        <end position="106"/>
    </location>
</feature>
<sequence>MIHKQTPYTLKRLMNRKAGRSKGYPEQTIQKILRPLVDSSPLFFWLAPFAPERAEGPFDIPDSSRDKLNTGYNFTKNKYYFRIKREYHDNKNKNPPHLFRSGQYRK</sequence>
<reference evidence="2" key="1">
    <citation type="journal article" date="2018" name="Genome Biol.">
        <title>SKESA: strategic k-mer extension for scrupulous assemblies.</title>
        <authorList>
            <person name="Souvorov A."/>
            <person name="Agarwala R."/>
            <person name="Lipman D.J."/>
        </authorList>
    </citation>
    <scope>NUCLEOTIDE SEQUENCE</scope>
    <source>
        <strain evidence="2">MA.CK_94/00004459</strain>
    </source>
</reference>
<reference evidence="2" key="2">
    <citation type="submission" date="2020-02" db="EMBL/GenBank/DDBJ databases">
        <authorList>
            <consortium name="NCBI Pathogen Detection Project"/>
        </authorList>
    </citation>
    <scope>NUCLEOTIDE SEQUENCE</scope>
    <source>
        <strain evidence="2">MA.CK_94/00004459</strain>
    </source>
</reference>